<dbReference type="OrthoDB" id="9798388at2"/>
<dbReference type="RefSeq" id="WP_099646339.1">
    <property type="nucleotide sequence ID" value="NZ_KZ319291.1"/>
</dbReference>
<dbReference type="EMBL" id="NQXA01000008">
    <property type="protein sequence ID" value="PHQ29137.1"/>
    <property type="molecule type" value="Genomic_DNA"/>
</dbReference>
<keyword evidence="3" id="KW-1185">Reference proteome</keyword>
<dbReference type="Gene3D" id="3.10.490.10">
    <property type="entry name" value="Gamma-glutamyl cyclotransferase-like"/>
    <property type="match status" value="1"/>
</dbReference>
<evidence type="ECO:0000259" key="1">
    <source>
        <dbReference type="Pfam" id="PF06094"/>
    </source>
</evidence>
<gene>
    <name evidence="2" type="ORF">CJ305_11035</name>
</gene>
<dbReference type="Proteomes" id="UP000229433">
    <property type="component" value="Unassembled WGS sequence"/>
</dbReference>
<dbReference type="InterPro" id="IPR009288">
    <property type="entry name" value="AIG2-like_dom"/>
</dbReference>
<evidence type="ECO:0000313" key="3">
    <source>
        <dbReference type="Proteomes" id="UP000229433"/>
    </source>
</evidence>
<dbReference type="SUPFAM" id="SSF110857">
    <property type="entry name" value="Gamma-glutamyl cyclotransferase-like"/>
    <property type="match status" value="1"/>
</dbReference>
<reference evidence="2 3" key="1">
    <citation type="submission" date="2017-08" db="EMBL/GenBank/DDBJ databases">
        <title>The whole genome shortgun sequences of strain Leeuwenhoekiella nanhaiensis G18 from the South China Sea.</title>
        <authorList>
            <person name="Liu Q."/>
        </authorList>
    </citation>
    <scope>NUCLEOTIDE SEQUENCE [LARGE SCALE GENOMIC DNA]</scope>
    <source>
        <strain evidence="2 3">G18</strain>
    </source>
</reference>
<proteinExistence type="predicted"/>
<dbReference type="Pfam" id="PF06094">
    <property type="entry name" value="GGACT"/>
    <property type="match status" value="1"/>
</dbReference>
<name>A0A2G1VQT7_9FLAO</name>
<evidence type="ECO:0000313" key="2">
    <source>
        <dbReference type="EMBL" id="PHQ29137.1"/>
    </source>
</evidence>
<dbReference type="InterPro" id="IPR036568">
    <property type="entry name" value="GGCT-like_sf"/>
</dbReference>
<dbReference type="InterPro" id="IPR013024">
    <property type="entry name" value="GGCT-like"/>
</dbReference>
<comment type="caution">
    <text evidence="2">The sequence shown here is derived from an EMBL/GenBank/DDBJ whole genome shotgun (WGS) entry which is preliminary data.</text>
</comment>
<dbReference type="CDD" id="cd06661">
    <property type="entry name" value="GGCT_like"/>
    <property type="match status" value="1"/>
</dbReference>
<organism evidence="2 3">
    <name type="scientific">Leeuwenhoekiella nanhaiensis</name>
    <dbReference type="NCBI Taxonomy" id="1655491"/>
    <lineage>
        <taxon>Bacteria</taxon>
        <taxon>Pseudomonadati</taxon>
        <taxon>Bacteroidota</taxon>
        <taxon>Flavobacteriia</taxon>
        <taxon>Flavobacteriales</taxon>
        <taxon>Flavobacteriaceae</taxon>
        <taxon>Leeuwenhoekiella</taxon>
    </lineage>
</organism>
<accession>A0A2G1VQT7</accession>
<sequence>MYLFTYGTLQLEHIQLQIFGEKLKGSAEILSGYKIGAIQLQESHHTAKTYLIAIYTGNETDRIEGICYSIKADHLHLLDTYEGASYERIEVDLESGKTAWVYRKPI</sequence>
<feature type="domain" description="Gamma-glutamylcyclotransferase AIG2-like" evidence="1">
    <location>
        <begin position="3"/>
        <end position="103"/>
    </location>
</feature>
<protein>
    <recommendedName>
        <fullName evidence="1">Gamma-glutamylcyclotransferase AIG2-like domain-containing protein</fullName>
    </recommendedName>
</protein>
<dbReference type="AlphaFoldDB" id="A0A2G1VQT7"/>